<dbReference type="EC" id="1.1.1.-" evidence="1"/>
<proteinExistence type="predicted"/>
<organism evidence="1 2">
    <name type="scientific">Mytilus coruscus</name>
    <name type="common">Sea mussel</name>
    <dbReference type="NCBI Taxonomy" id="42192"/>
    <lineage>
        <taxon>Eukaryota</taxon>
        <taxon>Metazoa</taxon>
        <taxon>Spiralia</taxon>
        <taxon>Lophotrochozoa</taxon>
        <taxon>Mollusca</taxon>
        <taxon>Bivalvia</taxon>
        <taxon>Autobranchia</taxon>
        <taxon>Pteriomorphia</taxon>
        <taxon>Mytilida</taxon>
        <taxon>Mytiloidea</taxon>
        <taxon>Mytilidae</taxon>
        <taxon>Mytilinae</taxon>
        <taxon>Mytilus</taxon>
    </lineage>
</organism>
<reference evidence="1 2" key="1">
    <citation type="submission" date="2020-06" db="EMBL/GenBank/DDBJ databases">
        <authorList>
            <person name="Li R."/>
            <person name="Bekaert M."/>
        </authorList>
    </citation>
    <scope>NUCLEOTIDE SEQUENCE [LARGE SCALE GENOMIC DNA]</scope>
    <source>
        <strain evidence="2">wild</strain>
    </source>
</reference>
<dbReference type="Pfam" id="PF00106">
    <property type="entry name" value="adh_short"/>
    <property type="match status" value="1"/>
</dbReference>
<dbReference type="PANTHER" id="PTHR43313">
    <property type="entry name" value="SHORT-CHAIN DEHYDROGENASE/REDUCTASE FAMILY 9C"/>
    <property type="match status" value="1"/>
</dbReference>
<keyword evidence="1" id="KW-0560">Oxidoreductase</keyword>
<dbReference type="OrthoDB" id="5296at2759"/>
<dbReference type="Gene3D" id="3.40.50.720">
    <property type="entry name" value="NAD(P)-binding Rossmann-like Domain"/>
    <property type="match status" value="1"/>
</dbReference>
<protein>
    <submittedName>
        <fullName evidence="1">RDH16</fullName>
        <ecNumber evidence="1">1.1.1.-</ecNumber>
    </submittedName>
</protein>
<dbReference type="AlphaFoldDB" id="A0A6J8CGA0"/>
<sequence length="315" mass="35354">MVCGILIAFILVTILLKIAELYLSKLRLRNILQKHVLITGCDSGFGNSLAKYLDEIGVPVLAACLTESGQKNLKARCSSRLVTLNLDVTDEKSIGEAVQFVRSKLEKGQELWGVVNNAGLQVISAPLELHSKSAIEKTLQVNLLGVMYVTKAFLPLLRQSKGRIVSVSSDAALIAWPCRVAYNIINANIFRKEMYHVGVSAHCVQPGSFKTNIVYPDEMASKLQQAYNATDSEIRTFYGQNWLEKWKETYKNIPPIQNPDLSPVTDAIEHALFAKFPKARYRCGRDCQYEFWPMSLLPDWFSDWYYAMPAPDGAK</sequence>
<evidence type="ECO:0000313" key="2">
    <source>
        <dbReference type="Proteomes" id="UP000507470"/>
    </source>
</evidence>
<gene>
    <name evidence="1" type="ORF">MCOR_29059</name>
</gene>
<dbReference type="PANTHER" id="PTHR43313:SF50">
    <property type="entry name" value="GH26015P"/>
    <property type="match status" value="1"/>
</dbReference>
<dbReference type="InterPro" id="IPR036291">
    <property type="entry name" value="NAD(P)-bd_dom_sf"/>
</dbReference>
<dbReference type="SUPFAM" id="SSF51735">
    <property type="entry name" value="NAD(P)-binding Rossmann-fold domains"/>
    <property type="match status" value="1"/>
</dbReference>
<dbReference type="InterPro" id="IPR002347">
    <property type="entry name" value="SDR_fam"/>
</dbReference>
<dbReference type="PRINTS" id="PR00081">
    <property type="entry name" value="GDHRDH"/>
</dbReference>
<evidence type="ECO:0000313" key="1">
    <source>
        <dbReference type="EMBL" id="CAC5394299.1"/>
    </source>
</evidence>
<name>A0A6J8CGA0_MYTCO</name>
<dbReference type="Proteomes" id="UP000507470">
    <property type="component" value="Unassembled WGS sequence"/>
</dbReference>
<dbReference type="GO" id="GO:0008202">
    <property type="term" value="P:steroid metabolic process"/>
    <property type="evidence" value="ECO:0007669"/>
    <property type="project" value="TreeGrafter"/>
</dbReference>
<accession>A0A6J8CGA0</accession>
<keyword evidence="2" id="KW-1185">Reference proteome</keyword>
<dbReference type="GO" id="GO:0016491">
    <property type="term" value="F:oxidoreductase activity"/>
    <property type="evidence" value="ECO:0007669"/>
    <property type="project" value="UniProtKB-KW"/>
</dbReference>
<dbReference type="EMBL" id="CACVKT020005272">
    <property type="protein sequence ID" value="CAC5394299.1"/>
    <property type="molecule type" value="Genomic_DNA"/>
</dbReference>